<dbReference type="InterPro" id="IPR029058">
    <property type="entry name" value="AB_hydrolase_fold"/>
</dbReference>
<dbReference type="Gene3D" id="3.40.50.1820">
    <property type="entry name" value="alpha/beta hydrolase"/>
    <property type="match status" value="1"/>
</dbReference>
<dbReference type="Pfam" id="PF20091">
    <property type="entry name" value="Abhydrolase_10"/>
    <property type="match status" value="1"/>
</dbReference>
<dbReference type="RefSeq" id="WP_136927973.1">
    <property type="nucleotide sequence ID" value="NZ_SSMQ01000004.1"/>
</dbReference>
<sequence>MSARNSTGACEAVDAATGGILPTRLRTWRAVPLPTLSAPGCPCRFHPMLKTFRSFTRRANPFQAAVVLAAFSLAGCSDEPAQNPPCVGDACNPPPQTCVPTMDFEGLDGGLTGSLRTFYNAGGGGLAHINYWTLKAGMPEFDDLPPEEQAKVKKMQASLLHSLKLAPKDNVAGIEVTGTLTVTEGGVTRTQEIVLKMPNDWNGKLVVAGTPGTRSEFANEGTIVPWVLRRGYAYVAGNKGMTNGGVDGNATLLNKAHPTQHWGAMMLDLAQWAADHIEIATCRAPTHVYAVGLSNGGYQVRRALEIDHEREKAGGKRVFAGGLDWSGAYWPDARGLDKDKNGTVTPAEYAAANHLVSSNERAALAMKWAYDAATLSTPAAFSETPPFSGAQDLMIAAGFGAPSATIWGAYNTAFDSLKASLPQFKGIGYYNFTAYYFKAELLGHDLAGSAAYSCFPPNDMDPPPFYAFLASAPDAGWTEESVSYALKNANTGEFSAPLVSIHGDADGLLGVISNAEDYRDAVTTYGNPDLYRLYVVAGGGHVDLHSDGVLDFDFDGTPAEEGAQDKFTILQPYAERAFDALVEWAEKGTAPPPSKTVAADAVNDELDASKIEF</sequence>
<dbReference type="PROSITE" id="PS00018">
    <property type="entry name" value="EF_HAND_1"/>
    <property type="match status" value="1"/>
</dbReference>
<comment type="caution">
    <text evidence="2">The sequence shown here is derived from an EMBL/GenBank/DDBJ whole genome shotgun (WGS) entry which is preliminary data.</text>
</comment>
<dbReference type="EMBL" id="SSMQ01000004">
    <property type="protein sequence ID" value="TKD12179.1"/>
    <property type="molecule type" value="Genomic_DNA"/>
</dbReference>
<proteinExistence type="predicted"/>
<name>A0A4U1JHU0_9BACT</name>
<dbReference type="OrthoDB" id="189734at2"/>
<evidence type="ECO:0000313" key="3">
    <source>
        <dbReference type="Proteomes" id="UP000309215"/>
    </source>
</evidence>
<dbReference type="Proteomes" id="UP000309215">
    <property type="component" value="Unassembled WGS sequence"/>
</dbReference>
<reference evidence="2 3" key="1">
    <citation type="submission" date="2019-04" db="EMBL/GenBank/DDBJ databases">
        <authorList>
            <person name="Li Y."/>
            <person name="Wang J."/>
        </authorList>
    </citation>
    <scope>NUCLEOTIDE SEQUENCE [LARGE SCALE GENOMIC DNA]</scope>
    <source>
        <strain evidence="2 3">DSM 14668</strain>
    </source>
</reference>
<dbReference type="GO" id="GO:0016787">
    <property type="term" value="F:hydrolase activity"/>
    <property type="evidence" value="ECO:0007669"/>
    <property type="project" value="UniProtKB-KW"/>
</dbReference>
<dbReference type="InterPro" id="IPR018247">
    <property type="entry name" value="EF_Hand_1_Ca_BS"/>
</dbReference>
<keyword evidence="2" id="KW-0378">Hydrolase</keyword>
<feature type="domain" description="Alpha/beta hydrolase" evidence="1">
    <location>
        <begin position="496"/>
        <end position="601"/>
    </location>
</feature>
<keyword evidence="3" id="KW-1185">Reference proteome</keyword>
<evidence type="ECO:0000313" key="2">
    <source>
        <dbReference type="EMBL" id="TKD12179.1"/>
    </source>
</evidence>
<organism evidence="2 3">
    <name type="scientific">Polyangium fumosum</name>
    <dbReference type="NCBI Taxonomy" id="889272"/>
    <lineage>
        <taxon>Bacteria</taxon>
        <taxon>Pseudomonadati</taxon>
        <taxon>Myxococcota</taxon>
        <taxon>Polyangia</taxon>
        <taxon>Polyangiales</taxon>
        <taxon>Polyangiaceae</taxon>
        <taxon>Polyangium</taxon>
    </lineage>
</organism>
<dbReference type="InterPro" id="IPR045394">
    <property type="entry name" value="Abhydrolase_dom"/>
</dbReference>
<dbReference type="SUPFAM" id="SSF53474">
    <property type="entry name" value="alpha/beta-Hydrolases"/>
    <property type="match status" value="1"/>
</dbReference>
<accession>A0A4U1JHU0</accession>
<dbReference type="AlphaFoldDB" id="A0A4U1JHU0"/>
<gene>
    <name evidence="2" type="ORF">E8A74_06120</name>
</gene>
<evidence type="ECO:0000259" key="1">
    <source>
        <dbReference type="Pfam" id="PF20091"/>
    </source>
</evidence>
<protein>
    <submittedName>
        <fullName evidence="2">Tannase/feruloyl esterase family alpha/beta hydrolase</fullName>
    </submittedName>
</protein>